<feature type="compositionally biased region" description="Basic residues" evidence="1">
    <location>
        <begin position="924"/>
        <end position="949"/>
    </location>
</feature>
<dbReference type="VEuPathDB" id="TriTrypDB:ECC02_002375"/>
<feature type="compositionally biased region" description="Basic residues" evidence="1">
    <location>
        <begin position="400"/>
        <end position="426"/>
    </location>
</feature>
<feature type="region of interest" description="Disordered" evidence="1">
    <location>
        <begin position="449"/>
        <end position="741"/>
    </location>
</feature>
<feature type="region of interest" description="Disordered" evidence="1">
    <location>
        <begin position="890"/>
        <end position="974"/>
    </location>
</feature>
<feature type="compositionally biased region" description="Basic residues" evidence="1">
    <location>
        <begin position="559"/>
        <end position="571"/>
    </location>
</feature>
<protein>
    <recommendedName>
        <fullName evidence="4">Dispersed protein family protein 1 (DGF-1)</fullName>
    </recommendedName>
</protein>
<reference evidence="2 3" key="1">
    <citation type="journal article" date="2019" name="Genome Biol. Evol.">
        <title>Nanopore Sequencing Significantly Improves Genome Assembly of the Protozoan Parasite Trypanosoma cruzi.</title>
        <authorList>
            <person name="Diaz-Viraque F."/>
            <person name="Pita S."/>
            <person name="Greif G."/>
            <person name="de Souza R.C.M."/>
            <person name="Iraola G."/>
            <person name="Robello C."/>
        </authorList>
    </citation>
    <scope>NUCLEOTIDE SEQUENCE [LARGE SCALE GENOMIC DNA]</scope>
    <source>
        <strain evidence="2 3">Berenice</strain>
    </source>
</reference>
<feature type="compositionally biased region" description="Basic residues" evidence="1">
    <location>
        <begin position="147"/>
        <end position="164"/>
    </location>
</feature>
<feature type="compositionally biased region" description="Basic residues" evidence="1">
    <location>
        <begin position="281"/>
        <end position="303"/>
    </location>
</feature>
<feature type="region of interest" description="Disordered" evidence="1">
    <location>
        <begin position="758"/>
        <end position="820"/>
    </location>
</feature>
<dbReference type="Proteomes" id="UP000583944">
    <property type="component" value="Unassembled WGS sequence"/>
</dbReference>
<evidence type="ECO:0000313" key="2">
    <source>
        <dbReference type="EMBL" id="KAF5224432.1"/>
    </source>
</evidence>
<feature type="compositionally biased region" description="Basic and acidic residues" evidence="1">
    <location>
        <begin position="497"/>
        <end position="507"/>
    </location>
</feature>
<feature type="compositionally biased region" description="Basic residues" evidence="1">
    <location>
        <begin position="578"/>
        <end position="591"/>
    </location>
</feature>
<gene>
    <name evidence="2" type="ORF">ECC02_002375</name>
</gene>
<feature type="compositionally biased region" description="Basic residues" evidence="1">
    <location>
        <begin position="197"/>
        <end position="208"/>
    </location>
</feature>
<feature type="compositionally biased region" description="Basic residues" evidence="1">
    <location>
        <begin position="456"/>
        <end position="465"/>
    </location>
</feature>
<feature type="compositionally biased region" description="Basic residues" evidence="1">
    <location>
        <begin position="317"/>
        <end position="326"/>
    </location>
</feature>
<evidence type="ECO:0008006" key="4">
    <source>
        <dbReference type="Google" id="ProtNLM"/>
    </source>
</evidence>
<proteinExistence type="predicted"/>
<feature type="compositionally biased region" description="Basic residues" evidence="1">
    <location>
        <begin position="641"/>
        <end position="667"/>
    </location>
</feature>
<dbReference type="EMBL" id="JABDHM010000012">
    <property type="protein sequence ID" value="KAF5224432.1"/>
    <property type="molecule type" value="Genomic_DNA"/>
</dbReference>
<evidence type="ECO:0000313" key="3">
    <source>
        <dbReference type="Proteomes" id="UP000583944"/>
    </source>
</evidence>
<feature type="compositionally biased region" description="Basic residues" evidence="1">
    <location>
        <begin position="783"/>
        <end position="801"/>
    </location>
</feature>
<dbReference type="AlphaFoldDB" id="A0A7J6YCW9"/>
<feature type="region of interest" description="Disordered" evidence="1">
    <location>
        <begin position="281"/>
        <end position="305"/>
    </location>
</feature>
<feature type="compositionally biased region" description="Basic and acidic residues" evidence="1">
    <location>
        <begin position="530"/>
        <end position="540"/>
    </location>
</feature>
<comment type="caution">
    <text evidence="2">The sequence shown here is derived from an EMBL/GenBank/DDBJ whole genome shotgun (WGS) entry which is preliminary data.</text>
</comment>
<organism evidence="2 3">
    <name type="scientific">Trypanosoma cruzi</name>
    <dbReference type="NCBI Taxonomy" id="5693"/>
    <lineage>
        <taxon>Eukaryota</taxon>
        <taxon>Discoba</taxon>
        <taxon>Euglenozoa</taxon>
        <taxon>Kinetoplastea</taxon>
        <taxon>Metakinetoplastina</taxon>
        <taxon>Trypanosomatida</taxon>
        <taxon>Trypanosomatidae</taxon>
        <taxon>Trypanosoma</taxon>
        <taxon>Schizotrypanum</taxon>
    </lineage>
</organism>
<feature type="region of interest" description="Disordered" evidence="1">
    <location>
        <begin position="109"/>
        <end position="167"/>
    </location>
</feature>
<feature type="compositionally biased region" description="Basic residues" evidence="1">
    <location>
        <begin position="764"/>
        <end position="775"/>
    </location>
</feature>
<feature type="region of interest" description="Disordered" evidence="1">
    <location>
        <begin position="399"/>
        <end position="435"/>
    </location>
</feature>
<evidence type="ECO:0000256" key="1">
    <source>
        <dbReference type="SAM" id="MobiDB-lite"/>
    </source>
</evidence>
<feature type="compositionally biased region" description="Basic residues" evidence="1">
    <location>
        <begin position="346"/>
        <end position="358"/>
    </location>
</feature>
<feature type="compositionally biased region" description="Basic residues" evidence="1">
    <location>
        <begin position="964"/>
        <end position="974"/>
    </location>
</feature>
<sequence>MEHAPVHVAAPHVRQHAAVHPLLRRRLPIPDGVQQALVQRLPRKLPVLREARAQMAGNQVAHASRERHTVQHTNDTDHAVLHAGAGHRQCEHGAKKYAEMHRVRHDVRQAREAHRRPRTRRVHAAPPLEGRRHTVVHAPEHSGQQRVAHHHPQRVKGSKHRKEVRQRNGARTLLCRCAWHPRKHAERLHLQDGAQPARHHHGNSRRTRNNAGDRREGAGCGGQRVRPVREGPKQHTLAAAKHRHSVAANDYRLVGSNEVTVVHGHSQLHDGGRIRRVAHPRRVAQHRSPRTAKPARLRRRRRHEAQVRAELRVACPSKRRRQRHHQQCRDGAPTAADVVLRQAPTSRRRRHGKRRARHVAPPQRAAHRRRRGPRGRQRHRLRHLQGLRRPVLRQTVVRRAQARRPRWRRAAHLRQRRRVAQQRHAGRAVAPVHVRQVHRQAVTPVPALSTAAAARPQHRPRRSSKAAHVGVAHATRHRAEFPDDAGGPVVHRLQRLPVERQTPHDKLSTGAPKRNGAVHHDGPAASVPVERQRALREFHTARVRRHRQKPAADAVAAHRQPRPGHKRRRPPQHQQHATLHRPSRTARRRSAATRSAQRSARRPAPSTARRAPDSRRPAQRGAASPRPRRQAQRTPTAQSRPRGKTHLTRRPQRAAARKHPQARTPRPRRQEGSCTRGRKTTPSAHRSTPAQHRIKHRETLSKDNAAAAAHSRHVRHGEHRVAPQTETRRGWHTHRGRGGATRRLQQHAVKHLRARQQVHAAANVHRRPARPRRPQHSVAHTQLRLRQRRRVQHKRRRHRVRQPAQLGVAHRPRRHNRRVTDRHVRVCRQVVHKHERAVAPGQPAHAHLQAPVTRRLAAVAPHVDLRTAVAHAVPQFDAQCAGKHRRNVQHHSHAVRDGHAVHQHRAHGAAHRDGSVHRTAPQSQRHRMHRGHPRRRCNQHQRHKQRRTHSCNGHALHTVPAARTRTHRRPHPPT</sequence>
<feature type="compositionally biased region" description="Low complexity" evidence="1">
    <location>
        <begin position="592"/>
        <end position="609"/>
    </location>
</feature>
<feature type="compositionally biased region" description="Polar residues" evidence="1">
    <location>
        <begin position="680"/>
        <end position="690"/>
    </location>
</feature>
<accession>A0A7J6YCW9</accession>
<name>A0A7J6YCW9_TRYCR</name>
<feature type="region of interest" description="Disordered" evidence="1">
    <location>
        <begin position="317"/>
        <end position="336"/>
    </location>
</feature>
<feature type="compositionally biased region" description="Basic residues" evidence="1">
    <location>
        <begin position="113"/>
        <end position="123"/>
    </location>
</feature>
<feature type="compositionally biased region" description="Basic residues" evidence="1">
    <location>
        <begin position="365"/>
        <end position="378"/>
    </location>
</feature>
<feature type="region of interest" description="Disordered" evidence="1">
    <location>
        <begin position="192"/>
        <end position="230"/>
    </location>
</feature>
<feature type="region of interest" description="Disordered" evidence="1">
    <location>
        <begin position="342"/>
        <end position="378"/>
    </location>
</feature>